<reference evidence="1 2" key="1">
    <citation type="journal article" date="2021" name="Hortic Res">
        <title>High-quality reference genome and annotation aids understanding of berry development for evergreen blueberry (Vaccinium darrowii).</title>
        <authorList>
            <person name="Yu J."/>
            <person name="Hulse-Kemp A.M."/>
            <person name="Babiker E."/>
            <person name="Staton M."/>
        </authorList>
    </citation>
    <scope>NUCLEOTIDE SEQUENCE [LARGE SCALE GENOMIC DNA]</scope>
    <source>
        <strain evidence="2">cv. NJ 8807/NJ 8810</strain>
        <tissue evidence="1">Young leaf</tissue>
    </source>
</reference>
<comment type="caution">
    <text evidence="1">The sequence shown here is derived from an EMBL/GenBank/DDBJ whole genome shotgun (WGS) entry which is preliminary data.</text>
</comment>
<dbReference type="EMBL" id="CM037152">
    <property type="protein sequence ID" value="KAH7833281.1"/>
    <property type="molecule type" value="Genomic_DNA"/>
</dbReference>
<evidence type="ECO:0000313" key="2">
    <source>
        <dbReference type="Proteomes" id="UP000828048"/>
    </source>
</evidence>
<dbReference type="Proteomes" id="UP000828048">
    <property type="component" value="Chromosome 2"/>
</dbReference>
<protein>
    <submittedName>
        <fullName evidence="1">Uncharacterized protein</fullName>
    </submittedName>
</protein>
<name>A0ACB7WXN7_9ERIC</name>
<keyword evidence="2" id="KW-1185">Reference proteome</keyword>
<sequence length="143" mass="16181">MARDTSTRLLERFKKLFTSEYEGTVSPTVAEEWLKAVERVLEAMGVTDAQRVTLATFSLKGEAWNRWEALNRQLTAPLHGVVPAVPQVVTWGRFVRGFNDQYCLESYRLEQETAFTRLEPGSNNTNAWILETTKVPVTTSAEA</sequence>
<proteinExistence type="predicted"/>
<evidence type="ECO:0000313" key="1">
    <source>
        <dbReference type="EMBL" id="KAH7833281.1"/>
    </source>
</evidence>
<accession>A0ACB7WXN7</accession>
<organism evidence="1 2">
    <name type="scientific">Vaccinium darrowii</name>
    <dbReference type="NCBI Taxonomy" id="229202"/>
    <lineage>
        <taxon>Eukaryota</taxon>
        <taxon>Viridiplantae</taxon>
        <taxon>Streptophyta</taxon>
        <taxon>Embryophyta</taxon>
        <taxon>Tracheophyta</taxon>
        <taxon>Spermatophyta</taxon>
        <taxon>Magnoliopsida</taxon>
        <taxon>eudicotyledons</taxon>
        <taxon>Gunneridae</taxon>
        <taxon>Pentapetalae</taxon>
        <taxon>asterids</taxon>
        <taxon>Ericales</taxon>
        <taxon>Ericaceae</taxon>
        <taxon>Vaccinioideae</taxon>
        <taxon>Vaccinieae</taxon>
        <taxon>Vaccinium</taxon>
    </lineage>
</organism>
<gene>
    <name evidence="1" type="ORF">Vadar_004746</name>
</gene>